<evidence type="ECO:0000259" key="2">
    <source>
        <dbReference type="SMART" id="SM01259"/>
    </source>
</evidence>
<feature type="transmembrane region" description="Helical" evidence="1">
    <location>
        <begin position="6"/>
        <end position="27"/>
    </location>
</feature>
<sequence length="220" mass="25224">MQYSVFIYVIGFTAQVFFSARTLFQWIKAEKARSVVSPASYWVLSVAGSYLLCLYGWLRDDFSIILGQFVSYYIYLWNLGDKGIWKRLHAIVKVVLVSTPIVAAVFMMKDFGGFVDNFFRNDNVPFGLVLFGSAGQIIFTLRFVYQWIYSFRRHHSFLPRGFWIISLIGSGLIISYGVFRHDPVLILGQSFGFIAYCRNLSIGRKERRRKRTSGNAGPAA</sequence>
<dbReference type="GO" id="GO:0009245">
    <property type="term" value="P:lipid A biosynthetic process"/>
    <property type="evidence" value="ECO:0007669"/>
    <property type="project" value="InterPro"/>
</dbReference>
<gene>
    <name evidence="3" type="ORF">IAB80_08470</name>
</gene>
<reference evidence="3" key="2">
    <citation type="journal article" date="2021" name="PeerJ">
        <title>Extensive microbial diversity within the chicken gut microbiome revealed by metagenomics and culture.</title>
        <authorList>
            <person name="Gilroy R."/>
            <person name="Ravi A."/>
            <person name="Getino M."/>
            <person name="Pursley I."/>
            <person name="Horton D.L."/>
            <person name="Alikhan N.F."/>
            <person name="Baker D."/>
            <person name="Gharbi K."/>
            <person name="Hall N."/>
            <person name="Watson M."/>
            <person name="Adriaenssens E.M."/>
            <person name="Foster-Nyarko E."/>
            <person name="Jarju S."/>
            <person name="Secka A."/>
            <person name="Antonio M."/>
            <person name="Oren A."/>
            <person name="Chaudhuri R.R."/>
            <person name="La Ragione R."/>
            <person name="Hildebrand F."/>
            <person name="Pallen M.J."/>
        </authorList>
    </citation>
    <scope>NUCLEOTIDE SEQUENCE</scope>
    <source>
        <strain evidence="3">2478</strain>
    </source>
</reference>
<dbReference type="SMART" id="SM01259">
    <property type="entry name" value="LAB_N"/>
    <property type="match status" value="2"/>
</dbReference>
<proteinExistence type="predicted"/>
<dbReference type="Gene3D" id="1.20.1280.290">
    <property type="match status" value="2"/>
</dbReference>
<feature type="domain" description="Lipid A biosynthesis N-terminal" evidence="2">
    <location>
        <begin position="10"/>
        <end position="81"/>
    </location>
</feature>
<feature type="transmembrane region" description="Helical" evidence="1">
    <location>
        <begin position="128"/>
        <end position="145"/>
    </location>
</feature>
<reference evidence="3" key="1">
    <citation type="submission" date="2020-10" db="EMBL/GenBank/DDBJ databases">
        <authorList>
            <person name="Gilroy R."/>
        </authorList>
    </citation>
    <scope>NUCLEOTIDE SEQUENCE</scope>
    <source>
        <strain evidence="3">2478</strain>
    </source>
</reference>
<feature type="transmembrane region" description="Helical" evidence="1">
    <location>
        <begin position="157"/>
        <end position="178"/>
    </location>
</feature>
<dbReference type="AlphaFoldDB" id="A0A9D9IWR3"/>
<keyword evidence="1" id="KW-0472">Membrane</keyword>
<protein>
    <submittedName>
        <fullName evidence="3">Lipid-A-disaccharide synthase N-terminal domain-containing protein</fullName>
    </submittedName>
</protein>
<accession>A0A9D9IWR3</accession>
<dbReference type="GO" id="GO:0008915">
    <property type="term" value="F:lipid-A-disaccharide synthase activity"/>
    <property type="evidence" value="ECO:0007669"/>
    <property type="project" value="InterPro"/>
</dbReference>
<dbReference type="EMBL" id="JADILZ010000079">
    <property type="protein sequence ID" value="MBO8478903.1"/>
    <property type="molecule type" value="Genomic_DNA"/>
</dbReference>
<evidence type="ECO:0000313" key="3">
    <source>
        <dbReference type="EMBL" id="MBO8478903.1"/>
    </source>
</evidence>
<name>A0A9D9IWR3_9BACT</name>
<organism evidence="3 4">
    <name type="scientific">Candidatus Cryptobacteroides excrementipullorum</name>
    <dbReference type="NCBI Taxonomy" id="2840761"/>
    <lineage>
        <taxon>Bacteria</taxon>
        <taxon>Pseudomonadati</taxon>
        <taxon>Bacteroidota</taxon>
        <taxon>Bacteroidia</taxon>
        <taxon>Bacteroidales</taxon>
        <taxon>Candidatus Cryptobacteroides</taxon>
    </lineage>
</organism>
<dbReference type="Pfam" id="PF07578">
    <property type="entry name" value="LAB_N"/>
    <property type="match status" value="2"/>
</dbReference>
<feature type="transmembrane region" description="Helical" evidence="1">
    <location>
        <begin position="63"/>
        <end position="79"/>
    </location>
</feature>
<comment type="caution">
    <text evidence="3">The sequence shown here is derived from an EMBL/GenBank/DDBJ whole genome shotgun (WGS) entry which is preliminary data.</text>
</comment>
<evidence type="ECO:0000256" key="1">
    <source>
        <dbReference type="SAM" id="Phobius"/>
    </source>
</evidence>
<keyword evidence="1" id="KW-0812">Transmembrane</keyword>
<keyword evidence="1" id="KW-1133">Transmembrane helix</keyword>
<dbReference type="Proteomes" id="UP000823771">
    <property type="component" value="Unassembled WGS sequence"/>
</dbReference>
<feature type="domain" description="Lipid A biosynthesis N-terminal" evidence="2">
    <location>
        <begin position="131"/>
        <end position="202"/>
    </location>
</feature>
<feature type="transmembrane region" description="Helical" evidence="1">
    <location>
        <begin position="184"/>
        <end position="201"/>
    </location>
</feature>
<feature type="transmembrane region" description="Helical" evidence="1">
    <location>
        <begin position="39"/>
        <end position="57"/>
    </location>
</feature>
<evidence type="ECO:0000313" key="4">
    <source>
        <dbReference type="Proteomes" id="UP000823771"/>
    </source>
</evidence>
<dbReference type="GO" id="GO:0016020">
    <property type="term" value="C:membrane"/>
    <property type="evidence" value="ECO:0007669"/>
    <property type="project" value="GOC"/>
</dbReference>
<feature type="transmembrane region" description="Helical" evidence="1">
    <location>
        <begin position="91"/>
        <end position="108"/>
    </location>
</feature>
<dbReference type="InterPro" id="IPR011499">
    <property type="entry name" value="Lipid_A_biosynth_N"/>
</dbReference>